<dbReference type="Pfam" id="PF01557">
    <property type="entry name" value="FAA_hydrolase"/>
    <property type="match status" value="1"/>
</dbReference>
<keyword evidence="2" id="KW-0460">Magnesium</keyword>
<dbReference type="OrthoDB" id="9805307at2"/>
<keyword evidence="4" id="KW-0378">Hydrolase</keyword>
<dbReference type="EMBL" id="SMKV01000010">
    <property type="protein sequence ID" value="TDC93497.1"/>
    <property type="molecule type" value="Genomic_DNA"/>
</dbReference>
<comment type="caution">
    <text evidence="4">The sequence shown here is derived from an EMBL/GenBank/DDBJ whole genome shotgun (WGS) entry which is preliminary data.</text>
</comment>
<dbReference type="Pfam" id="PF03737">
    <property type="entry name" value="RraA-like"/>
    <property type="match status" value="1"/>
</dbReference>
<dbReference type="NCBIfam" id="NF006093">
    <property type="entry name" value="PRK08245.1"/>
    <property type="match status" value="1"/>
</dbReference>
<reference evidence="4 5" key="1">
    <citation type="submission" date="2019-03" db="EMBL/GenBank/DDBJ databases">
        <title>Draft genome sequences of novel Actinobacteria.</title>
        <authorList>
            <person name="Sahin N."/>
            <person name="Ay H."/>
            <person name="Saygin H."/>
        </authorList>
    </citation>
    <scope>NUCLEOTIDE SEQUENCE [LARGE SCALE GENOMIC DNA]</scope>
    <source>
        <strain evidence="4 5">16K404</strain>
    </source>
</reference>
<evidence type="ECO:0000313" key="4">
    <source>
        <dbReference type="EMBL" id="TDC93497.1"/>
    </source>
</evidence>
<dbReference type="GO" id="GO:0046872">
    <property type="term" value="F:metal ion binding"/>
    <property type="evidence" value="ECO:0007669"/>
    <property type="project" value="UniProtKB-KW"/>
</dbReference>
<dbReference type="RefSeq" id="WP_132622220.1">
    <property type="nucleotide sequence ID" value="NZ_SMKV01000010.1"/>
</dbReference>
<evidence type="ECO:0000256" key="1">
    <source>
        <dbReference type="ARBA" id="ARBA00022723"/>
    </source>
</evidence>
<gene>
    <name evidence="4" type="ORF">E1161_10835</name>
</gene>
<dbReference type="CDD" id="cd16841">
    <property type="entry name" value="RraA_family"/>
    <property type="match status" value="1"/>
</dbReference>
<dbReference type="GO" id="GO:0016787">
    <property type="term" value="F:hydrolase activity"/>
    <property type="evidence" value="ECO:0007669"/>
    <property type="project" value="UniProtKB-KW"/>
</dbReference>
<feature type="domain" description="Fumarylacetoacetase-like C-terminal" evidence="3">
    <location>
        <begin position="24"/>
        <end position="227"/>
    </location>
</feature>
<evidence type="ECO:0000313" key="5">
    <source>
        <dbReference type="Proteomes" id="UP000294744"/>
    </source>
</evidence>
<protein>
    <submittedName>
        <fullName evidence="4">Fumarylacetoacetate hydrolase family protein</fullName>
    </submittedName>
</protein>
<name>A0A4R4UN27_9PSEU</name>
<feature type="binding site" evidence="2">
    <location>
        <position position="384"/>
    </location>
    <ligand>
        <name>Mg(2+)</name>
        <dbReference type="ChEBI" id="CHEBI:18420"/>
    </ligand>
</feature>
<dbReference type="Gene3D" id="3.90.850.10">
    <property type="entry name" value="Fumarylacetoacetase-like, C-terminal domain"/>
    <property type="match status" value="1"/>
</dbReference>
<evidence type="ECO:0000259" key="3">
    <source>
        <dbReference type="Pfam" id="PF01557"/>
    </source>
</evidence>
<keyword evidence="1 2" id="KW-0479">Metal-binding</keyword>
<proteinExistence type="predicted"/>
<organism evidence="4 5">
    <name type="scientific">Saccharopolyspora aridisoli</name>
    <dbReference type="NCBI Taxonomy" id="2530385"/>
    <lineage>
        <taxon>Bacteria</taxon>
        <taxon>Bacillati</taxon>
        <taxon>Actinomycetota</taxon>
        <taxon>Actinomycetes</taxon>
        <taxon>Pseudonocardiales</taxon>
        <taxon>Pseudonocardiaceae</taxon>
        <taxon>Saccharopolyspora</taxon>
    </lineage>
</organism>
<feature type="binding site" evidence="2">
    <location>
        <position position="383"/>
    </location>
    <ligand>
        <name>substrate</name>
    </ligand>
</feature>
<evidence type="ECO:0000256" key="2">
    <source>
        <dbReference type="PIRSR" id="PIRSR605493-1"/>
    </source>
</evidence>
<dbReference type="SUPFAM" id="SSF89562">
    <property type="entry name" value="RraA-like"/>
    <property type="match status" value="1"/>
</dbReference>
<dbReference type="AlphaFoldDB" id="A0A4R4UN27"/>
<dbReference type="PANTHER" id="PTHR11820:SF114">
    <property type="entry name" value="4-HYDROXYPHENYLACETATE CATABOLISM PROTEIN"/>
    <property type="match status" value="1"/>
</dbReference>
<feature type="binding site" evidence="2">
    <location>
        <begin position="361"/>
        <end position="364"/>
    </location>
    <ligand>
        <name>substrate</name>
    </ligand>
</feature>
<dbReference type="SUPFAM" id="SSF56529">
    <property type="entry name" value="FAH"/>
    <property type="match status" value="1"/>
</dbReference>
<dbReference type="InterPro" id="IPR036663">
    <property type="entry name" value="Fumarylacetoacetase_C_sf"/>
</dbReference>
<dbReference type="InterPro" id="IPR036704">
    <property type="entry name" value="RraA/RraA-like_sf"/>
</dbReference>
<dbReference type="PANTHER" id="PTHR11820">
    <property type="entry name" value="ACYLPYRUVASE"/>
    <property type="match status" value="1"/>
</dbReference>
<dbReference type="Proteomes" id="UP000294744">
    <property type="component" value="Unassembled WGS sequence"/>
</dbReference>
<comment type="cofactor">
    <cofactor evidence="2">
        <name>Mg(2+)</name>
        <dbReference type="ChEBI" id="CHEBI:18420"/>
    </cofactor>
</comment>
<dbReference type="NCBIfam" id="NF009399">
    <property type="entry name" value="PRK12764.1"/>
    <property type="match status" value="1"/>
</dbReference>
<dbReference type="Gene3D" id="3.50.30.40">
    <property type="entry name" value="Ribonuclease E inhibitor RraA/RraA-like"/>
    <property type="match status" value="1"/>
</dbReference>
<dbReference type="InterPro" id="IPR005493">
    <property type="entry name" value="RraA/RraA-like"/>
</dbReference>
<sequence length="498" mass="52635">MTSDAVRSQAEGLAHHPLVGRPGKVIALHLNYPSRIAQRGRAPAKPSYFLKPVTSLAVTGETVERPPGAELLAFEGEIALVIGKSARRVSEEEAWSHVAAVTAANDLGVYDLRSADKGSNLRSKGGDGYTPLGPASIPADAVDPAELRVRTWVNGEQVQDDSAGTVVFPFGELVADLSQLITLEPGDVVLTGTPAGSSVVGPGDVVEVEVDVPGTEHSTGRLRTTVVEGAEPLPEFSAQPSVDDHQRAEAWGSREAAGLEPPFELTEDRIAKLRKVAVATLSAQLRKHGYNQVSIDGVRTDKPGSKVIGRARTLRFVPAREDLFRSHGGGYNAQKRTFDSLEPGDVLVVEARGERGSGTVGDILALRAQVLGAAGIVTDGGVRDHSAVKELDIPTFSGGPHPAVLGRKHVPWDNDITVACGGATVQPGDVIVGDDDGVLVIPPALLDEVLDAAIEQEAEEEWIAARVAEGAAVDGLYPLTGDWRRRYEAERDGQEGTR</sequence>
<keyword evidence="5" id="KW-1185">Reference proteome</keyword>
<accession>A0A4R4UN27</accession>
<dbReference type="InterPro" id="IPR011234">
    <property type="entry name" value="Fumarylacetoacetase-like_C"/>
</dbReference>